<dbReference type="RefSeq" id="WP_211552087.1">
    <property type="nucleotide sequence ID" value="NZ_JAGTUF010000047.1"/>
</dbReference>
<dbReference type="Proteomes" id="UP000680714">
    <property type="component" value="Unassembled WGS sequence"/>
</dbReference>
<dbReference type="SUPFAM" id="SSF141571">
    <property type="entry name" value="Pentapeptide repeat-like"/>
    <property type="match status" value="1"/>
</dbReference>
<evidence type="ECO:0000313" key="2">
    <source>
        <dbReference type="Proteomes" id="UP000680714"/>
    </source>
</evidence>
<dbReference type="InterPro" id="IPR001646">
    <property type="entry name" value="5peptide_repeat"/>
</dbReference>
<protein>
    <submittedName>
        <fullName evidence="1">Pentapeptide repeat-containing protein</fullName>
    </submittedName>
</protein>
<name>A0ABS5IHL8_9PROT</name>
<organism evidence="1 2">
    <name type="scientific">Magnetospirillum sulfuroxidans</name>
    <dbReference type="NCBI Taxonomy" id="611300"/>
    <lineage>
        <taxon>Bacteria</taxon>
        <taxon>Pseudomonadati</taxon>
        <taxon>Pseudomonadota</taxon>
        <taxon>Alphaproteobacteria</taxon>
        <taxon>Rhodospirillales</taxon>
        <taxon>Rhodospirillaceae</taxon>
        <taxon>Magnetospirillum</taxon>
    </lineage>
</organism>
<accession>A0ABS5IHL8</accession>
<proteinExistence type="predicted"/>
<comment type="caution">
    <text evidence="1">The sequence shown here is derived from an EMBL/GenBank/DDBJ whole genome shotgun (WGS) entry which is preliminary data.</text>
</comment>
<gene>
    <name evidence="1" type="ORF">KEC16_19535</name>
</gene>
<keyword evidence="2" id="KW-1185">Reference proteome</keyword>
<dbReference type="Gene3D" id="2.160.20.80">
    <property type="entry name" value="E3 ubiquitin-protein ligase SopA"/>
    <property type="match status" value="1"/>
</dbReference>
<reference evidence="1 2" key="1">
    <citation type="submission" date="2021-04" db="EMBL/GenBank/DDBJ databases">
        <title>Magnetospirillum sulfuroxidans sp. nov., a facultative chemolithoautotrophic sulfur-oxidizing alphaproteobacterium isolated from freshwater sediment and proposals for Paramagetospirillum gen. nov., and Magnetospirillaceae fam. nov.</title>
        <authorList>
            <person name="Koziaeva V."/>
            <person name="Geelhoed J.S."/>
            <person name="Sorokin D.Y."/>
            <person name="Grouzdev D.S."/>
        </authorList>
    </citation>
    <scope>NUCLEOTIDE SEQUENCE [LARGE SCALE GENOMIC DNA]</scope>
    <source>
        <strain evidence="1 2">J10</strain>
    </source>
</reference>
<dbReference type="EMBL" id="JAGTUF010000047">
    <property type="protein sequence ID" value="MBR9973918.1"/>
    <property type="molecule type" value="Genomic_DNA"/>
</dbReference>
<feature type="non-terminal residue" evidence="1">
    <location>
        <position position="1"/>
    </location>
</feature>
<sequence>PPLRTQQEKRITMQPQMKGFFRSLLSGAQMQGANLTDAQMQGAVFDGTDMQGALLVGADTRGASANLADCTAFLVSDLTVAPPLSREDLASLLEHFDLDSELIDHRLKQYNERGPLRCMDDHGRPLSERPLPSSRELGALWRNLSCANPAVARMLWNAYIPEATGLGPKIQAILSRPPRS</sequence>
<evidence type="ECO:0000313" key="1">
    <source>
        <dbReference type="EMBL" id="MBR9973918.1"/>
    </source>
</evidence>
<dbReference type="Pfam" id="PF00805">
    <property type="entry name" value="Pentapeptide"/>
    <property type="match status" value="1"/>
</dbReference>